<comment type="caution">
    <text evidence="1">The sequence shown here is derived from an EMBL/GenBank/DDBJ whole genome shotgun (WGS) entry which is preliminary data.</text>
</comment>
<protein>
    <submittedName>
        <fullName evidence="1">Uncharacterized protein</fullName>
    </submittedName>
</protein>
<accession>K1VZQ5</accession>
<reference evidence="1 2" key="1">
    <citation type="journal article" date="2012" name="Eukaryot. Cell">
        <title>Genome sequence of the Trichosporon asahii environmental strain CBS 8904.</title>
        <authorList>
            <person name="Yang R.Y."/>
            <person name="Li H.T."/>
            <person name="Zhu H."/>
            <person name="Zhou G.P."/>
            <person name="Wang M."/>
            <person name="Wang L."/>
        </authorList>
    </citation>
    <scope>NUCLEOTIDE SEQUENCE [LARGE SCALE GENOMIC DNA]</scope>
    <source>
        <strain evidence="1 2">CBS 8904</strain>
    </source>
</reference>
<dbReference type="AlphaFoldDB" id="K1VZQ5"/>
<proteinExistence type="predicted"/>
<name>K1VZQ5_TRIAC</name>
<evidence type="ECO:0000313" key="2">
    <source>
        <dbReference type="Proteomes" id="UP000006757"/>
    </source>
</evidence>
<keyword evidence="2" id="KW-1185">Reference proteome</keyword>
<organism evidence="1 2">
    <name type="scientific">Trichosporon asahii var. asahii (strain CBS 8904)</name>
    <name type="common">Yeast</name>
    <dbReference type="NCBI Taxonomy" id="1220162"/>
    <lineage>
        <taxon>Eukaryota</taxon>
        <taxon>Fungi</taxon>
        <taxon>Dikarya</taxon>
        <taxon>Basidiomycota</taxon>
        <taxon>Agaricomycotina</taxon>
        <taxon>Tremellomycetes</taxon>
        <taxon>Trichosporonales</taxon>
        <taxon>Trichosporonaceae</taxon>
        <taxon>Trichosporon</taxon>
    </lineage>
</organism>
<dbReference type="Proteomes" id="UP000006757">
    <property type="component" value="Unassembled WGS sequence"/>
</dbReference>
<sequence>MRLEQSPKTTPQGRAATACLKRADASYSQANGHVSAISVRLGPGFFYPRAPDRLQPPPAARATLSSLGVFVHEECRATAVVVSTVVEIRCALLMLALAISAAPTNACVTALQDAQPSVLSWQLSASAEPALVSVQLISLAAQVTAVNIGRNAAHVVHPCQT</sequence>
<dbReference type="EMBL" id="AMBO01000294">
    <property type="protein sequence ID" value="EKD02288.1"/>
    <property type="molecule type" value="Genomic_DNA"/>
</dbReference>
<dbReference type="HOGENOM" id="CLU_1644908_0_0_1"/>
<evidence type="ECO:0000313" key="1">
    <source>
        <dbReference type="EMBL" id="EKD02288.1"/>
    </source>
</evidence>
<gene>
    <name evidence="1" type="ORF">A1Q2_03435</name>
</gene>
<dbReference type="InParanoid" id="K1VZQ5"/>